<reference evidence="1 2" key="1">
    <citation type="submission" date="2018-06" db="EMBL/GenBank/DDBJ databases">
        <authorList>
            <consortium name="Pathogen Informatics"/>
            <person name="Doyle S."/>
        </authorList>
    </citation>
    <scope>NUCLEOTIDE SEQUENCE [LARGE SCALE GENOMIC DNA]</scope>
    <source>
        <strain evidence="1 2">NCTC10254</strain>
    </source>
</reference>
<gene>
    <name evidence="1" type="ORF">NCTC10254_00136</name>
</gene>
<proteinExistence type="predicted"/>
<accession>A0A8B4H2W1</accession>
<dbReference type="Proteomes" id="UP000249886">
    <property type="component" value="Unassembled WGS sequence"/>
</dbReference>
<dbReference type="EMBL" id="UARK01000001">
    <property type="protein sequence ID" value="SPW23778.1"/>
    <property type="molecule type" value="Genomic_DNA"/>
</dbReference>
<comment type="caution">
    <text evidence="1">The sequence shown here is derived from an EMBL/GenBank/DDBJ whole genome shotgun (WGS) entry which is preliminary data.</text>
</comment>
<protein>
    <submittedName>
        <fullName evidence="1">Uncharacterized protein</fullName>
    </submittedName>
</protein>
<name>A0A8B4H2W1_9CORY</name>
<sequence length="35" mass="3880">MGELLMDNLIVIIIDSIYPINDTGTDLIPIVTEYA</sequence>
<evidence type="ECO:0000313" key="1">
    <source>
        <dbReference type="EMBL" id="SPW23778.1"/>
    </source>
</evidence>
<organism evidence="1 2">
    <name type="scientific">Corynebacterium matruchotii</name>
    <dbReference type="NCBI Taxonomy" id="43768"/>
    <lineage>
        <taxon>Bacteria</taxon>
        <taxon>Bacillati</taxon>
        <taxon>Actinomycetota</taxon>
        <taxon>Actinomycetes</taxon>
        <taxon>Mycobacteriales</taxon>
        <taxon>Corynebacteriaceae</taxon>
        <taxon>Corynebacterium</taxon>
    </lineage>
</organism>
<evidence type="ECO:0000313" key="2">
    <source>
        <dbReference type="Proteomes" id="UP000249886"/>
    </source>
</evidence>
<dbReference type="AlphaFoldDB" id="A0A8B4H2W1"/>